<proteinExistence type="predicted"/>
<gene>
    <name evidence="2" type="ORF">OsI_07347</name>
</gene>
<dbReference type="STRING" id="39946.A2X574"/>
<dbReference type="OMA" id="YSHWTAH"/>
<dbReference type="GO" id="GO:0004519">
    <property type="term" value="F:endonuclease activity"/>
    <property type="evidence" value="ECO:0007669"/>
    <property type="project" value="InterPro"/>
</dbReference>
<dbReference type="HOGENOM" id="CLU_000680_36_3_1"/>
<dbReference type="SUPFAM" id="SSF56219">
    <property type="entry name" value="DNase I-like"/>
    <property type="match status" value="1"/>
</dbReference>
<evidence type="ECO:0000313" key="3">
    <source>
        <dbReference type="Proteomes" id="UP000007015"/>
    </source>
</evidence>
<evidence type="ECO:0000259" key="1">
    <source>
        <dbReference type="Pfam" id="PF03372"/>
    </source>
</evidence>
<dbReference type="PANTHER" id="PTHR33710">
    <property type="entry name" value="BNAC02G09200D PROTEIN"/>
    <property type="match status" value="1"/>
</dbReference>
<dbReference type="AlphaFoldDB" id="A2X574"/>
<keyword evidence="3" id="KW-1185">Reference proteome</keyword>
<protein>
    <recommendedName>
        <fullName evidence="1">Endonuclease/exonuclease/phosphatase domain-containing protein</fullName>
    </recommendedName>
</protein>
<dbReference type="Gramene" id="BGIOSGA006412-TA">
    <property type="protein sequence ID" value="BGIOSGA006412-PA"/>
    <property type="gene ID" value="BGIOSGA006412"/>
</dbReference>
<dbReference type="GO" id="GO:0006281">
    <property type="term" value="P:DNA repair"/>
    <property type="evidence" value="ECO:0007669"/>
    <property type="project" value="InterPro"/>
</dbReference>
<evidence type="ECO:0000313" key="2">
    <source>
        <dbReference type="EMBL" id="EAY85984.1"/>
    </source>
</evidence>
<dbReference type="GO" id="GO:0003677">
    <property type="term" value="F:DNA binding"/>
    <property type="evidence" value="ECO:0007669"/>
    <property type="project" value="InterPro"/>
</dbReference>
<dbReference type="InterPro" id="IPR036691">
    <property type="entry name" value="Endo/exonu/phosph_ase_sf"/>
</dbReference>
<dbReference type="EMBL" id="CM000127">
    <property type="protein sequence ID" value="EAY85984.1"/>
    <property type="molecule type" value="Genomic_DNA"/>
</dbReference>
<dbReference type="PANTHER" id="PTHR33710:SF72">
    <property type="entry name" value="OS04G0204200 PROTEIN"/>
    <property type="match status" value="1"/>
</dbReference>
<dbReference type="Pfam" id="PF03372">
    <property type="entry name" value="Exo_endo_phos"/>
    <property type="match status" value="1"/>
</dbReference>
<organism evidence="2 3">
    <name type="scientific">Oryza sativa subsp. indica</name>
    <name type="common">Rice</name>
    <dbReference type="NCBI Taxonomy" id="39946"/>
    <lineage>
        <taxon>Eukaryota</taxon>
        <taxon>Viridiplantae</taxon>
        <taxon>Streptophyta</taxon>
        <taxon>Embryophyta</taxon>
        <taxon>Tracheophyta</taxon>
        <taxon>Spermatophyta</taxon>
        <taxon>Magnoliopsida</taxon>
        <taxon>Liliopsida</taxon>
        <taxon>Poales</taxon>
        <taxon>Poaceae</taxon>
        <taxon>BOP clade</taxon>
        <taxon>Oryzoideae</taxon>
        <taxon>Oryzeae</taxon>
        <taxon>Oryzinae</taxon>
        <taxon>Oryza</taxon>
        <taxon>Oryza sativa</taxon>
    </lineage>
</organism>
<reference evidence="2 3" key="1">
    <citation type="journal article" date="2005" name="PLoS Biol.">
        <title>The genomes of Oryza sativa: a history of duplications.</title>
        <authorList>
            <person name="Yu J."/>
            <person name="Wang J."/>
            <person name="Lin W."/>
            <person name="Li S."/>
            <person name="Li H."/>
            <person name="Zhou J."/>
            <person name="Ni P."/>
            <person name="Dong W."/>
            <person name="Hu S."/>
            <person name="Zeng C."/>
            <person name="Zhang J."/>
            <person name="Zhang Y."/>
            <person name="Li R."/>
            <person name="Xu Z."/>
            <person name="Li S."/>
            <person name="Li X."/>
            <person name="Zheng H."/>
            <person name="Cong L."/>
            <person name="Lin L."/>
            <person name="Yin J."/>
            <person name="Geng J."/>
            <person name="Li G."/>
            <person name="Shi J."/>
            <person name="Liu J."/>
            <person name="Lv H."/>
            <person name="Li J."/>
            <person name="Wang J."/>
            <person name="Deng Y."/>
            <person name="Ran L."/>
            <person name="Shi X."/>
            <person name="Wang X."/>
            <person name="Wu Q."/>
            <person name="Li C."/>
            <person name="Ren X."/>
            <person name="Wang J."/>
            <person name="Wang X."/>
            <person name="Li D."/>
            <person name="Liu D."/>
            <person name="Zhang X."/>
            <person name="Ji Z."/>
            <person name="Zhao W."/>
            <person name="Sun Y."/>
            <person name="Zhang Z."/>
            <person name="Bao J."/>
            <person name="Han Y."/>
            <person name="Dong L."/>
            <person name="Ji J."/>
            <person name="Chen P."/>
            <person name="Wu S."/>
            <person name="Liu J."/>
            <person name="Xiao Y."/>
            <person name="Bu D."/>
            <person name="Tan J."/>
            <person name="Yang L."/>
            <person name="Ye C."/>
            <person name="Zhang J."/>
            <person name="Xu J."/>
            <person name="Zhou Y."/>
            <person name="Yu Y."/>
            <person name="Zhang B."/>
            <person name="Zhuang S."/>
            <person name="Wei H."/>
            <person name="Liu B."/>
            <person name="Lei M."/>
            <person name="Yu H."/>
            <person name="Li Y."/>
            <person name="Xu H."/>
            <person name="Wei S."/>
            <person name="He X."/>
            <person name="Fang L."/>
            <person name="Zhang Z."/>
            <person name="Zhang Y."/>
            <person name="Huang X."/>
            <person name="Su Z."/>
            <person name="Tong W."/>
            <person name="Li J."/>
            <person name="Tong Z."/>
            <person name="Li S."/>
            <person name="Ye J."/>
            <person name="Wang L."/>
            <person name="Fang L."/>
            <person name="Lei T."/>
            <person name="Chen C."/>
            <person name="Chen H."/>
            <person name="Xu Z."/>
            <person name="Li H."/>
            <person name="Huang H."/>
            <person name="Zhang F."/>
            <person name="Xu H."/>
            <person name="Li N."/>
            <person name="Zhao C."/>
            <person name="Li S."/>
            <person name="Dong L."/>
            <person name="Huang Y."/>
            <person name="Li L."/>
            <person name="Xi Y."/>
            <person name="Qi Q."/>
            <person name="Li W."/>
            <person name="Zhang B."/>
            <person name="Hu W."/>
            <person name="Zhang Y."/>
            <person name="Tian X."/>
            <person name="Jiao Y."/>
            <person name="Liang X."/>
            <person name="Jin J."/>
            <person name="Gao L."/>
            <person name="Zheng W."/>
            <person name="Hao B."/>
            <person name="Liu S."/>
            <person name="Wang W."/>
            <person name="Yuan L."/>
            <person name="Cao M."/>
            <person name="McDermott J."/>
            <person name="Samudrala R."/>
            <person name="Wang J."/>
            <person name="Wong G.K."/>
            <person name="Yang H."/>
        </authorList>
    </citation>
    <scope>NUCLEOTIDE SEQUENCE [LARGE SCALE GENOMIC DNA]</scope>
    <source>
        <strain evidence="3">cv. 93-11</strain>
    </source>
</reference>
<dbReference type="Proteomes" id="UP000007015">
    <property type="component" value="Chromosome 2"/>
</dbReference>
<sequence length="276" mass="31581">MKIIPMHFHVDPKSRGADIVCIQESKLSNLDSFTSAAIFPSFLRSYHYQPSTGSSGGLITDWRNAKFKANLFDCSDSALTCSFHSTTDQSSFLITNIYAPHANSERQEVFDLLTALRTTRLEPWMCIGDFNIYRFPHEKNNDNLNTRGMEEFNSWINGEGLFDIDIPNRKFSWSNKRRCPTLVKLDRVLIDTAWNQTFANASAKALIATTSDHIPILAEFSNNCSSSDFFRLENYWLQMPDFIEMTETNWGRGTRPLSAISKLNHKLRRLRASTKA</sequence>
<dbReference type="InterPro" id="IPR020847">
    <property type="entry name" value="AP_endonuclease_F1_BS"/>
</dbReference>
<name>A2X574_ORYSI</name>
<dbReference type="InterPro" id="IPR005135">
    <property type="entry name" value="Endo/exonuclease/phosphatase"/>
</dbReference>
<feature type="domain" description="Endonuclease/exonuclease/phosphatase" evidence="1">
    <location>
        <begin position="16"/>
        <end position="213"/>
    </location>
</feature>
<dbReference type="Gene3D" id="3.60.10.10">
    <property type="entry name" value="Endonuclease/exonuclease/phosphatase"/>
    <property type="match status" value="1"/>
</dbReference>
<dbReference type="PROSITE" id="PS00726">
    <property type="entry name" value="AP_NUCLEASE_F1_1"/>
    <property type="match status" value="1"/>
</dbReference>
<accession>A2X574</accession>